<accession>A0A1I0U3I7</accession>
<dbReference type="OrthoDB" id="1361954at2"/>
<dbReference type="RefSeq" id="WP_090987066.1">
    <property type="nucleotide sequence ID" value="NZ_FOJM01000019.1"/>
</dbReference>
<proteinExistence type="predicted"/>
<reference evidence="2" key="1">
    <citation type="submission" date="2016-10" db="EMBL/GenBank/DDBJ databases">
        <authorList>
            <person name="Varghese N."/>
            <person name="Submissions S."/>
        </authorList>
    </citation>
    <scope>NUCLEOTIDE SEQUENCE [LARGE SCALE GENOMIC DNA]</scope>
    <source>
        <strain evidence="2">DSM 18130</strain>
    </source>
</reference>
<dbReference type="AlphaFoldDB" id="A0A1I0U3I7"/>
<name>A0A1I0U3I7_9SPHI</name>
<protein>
    <submittedName>
        <fullName evidence="1">Uncharacterized protein</fullName>
    </submittedName>
</protein>
<evidence type="ECO:0000313" key="2">
    <source>
        <dbReference type="Proteomes" id="UP000198836"/>
    </source>
</evidence>
<gene>
    <name evidence="1" type="ORF">SAMN04488511_11941</name>
</gene>
<evidence type="ECO:0000313" key="1">
    <source>
        <dbReference type="EMBL" id="SFA58407.1"/>
    </source>
</evidence>
<keyword evidence="2" id="KW-1185">Reference proteome</keyword>
<dbReference type="Proteomes" id="UP000198836">
    <property type="component" value="Unassembled WGS sequence"/>
</dbReference>
<organism evidence="1 2">
    <name type="scientific">Pedobacter suwonensis</name>
    <dbReference type="NCBI Taxonomy" id="332999"/>
    <lineage>
        <taxon>Bacteria</taxon>
        <taxon>Pseudomonadati</taxon>
        <taxon>Bacteroidota</taxon>
        <taxon>Sphingobacteriia</taxon>
        <taxon>Sphingobacteriales</taxon>
        <taxon>Sphingobacteriaceae</taxon>
        <taxon>Pedobacter</taxon>
    </lineage>
</organism>
<dbReference type="EMBL" id="FOJM01000019">
    <property type="protein sequence ID" value="SFA58407.1"/>
    <property type="molecule type" value="Genomic_DNA"/>
</dbReference>
<dbReference type="STRING" id="332999.SAMN04488511_11941"/>
<sequence length="168" mass="19917">MRPLPDSTIRILVCKALDRDFDKNWSDWAVEMLMSGFDTEHLVILAGMREPFDYFEMQTLTTKALHELGLDFSDKRQAVENYVTYLIQTCLGGKLESVKVLAELRDLYLELDYDKALQQFYFLYYAKTDLMIEEVQWYIDGVDRNNIDETIKNYFTEWLKVKSHAKQK</sequence>